<name>A0A7S3Z7T9_9EUKA</name>
<reference evidence="1" key="1">
    <citation type="submission" date="2021-01" db="EMBL/GenBank/DDBJ databases">
        <authorList>
            <person name="Corre E."/>
            <person name="Pelletier E."/>
            <person name="Niang G."/>
            <person name="Scheremetjew M."/>
            <person name="Finn R."/>
            <person name="Kale V."/>
            <person name="Holt S."/>
            <person name="Cochrane G."/>
            <person name="Meng A."/>
            <person name="Brown T."/>
            <person name="Cohen L."/>
        </authorList>
    </citation>
    <scope>NUCLEOTIDE SEQUENCE</scope>
    <source>
        <strain evidence="1">CCCM811</strain>
    </source>
</reference>
<accession>A0A7S3Z7T9</accession>
<sequence length="117" mass="13753">MGTPCSIEGSRLSEAEETTFIHKNNNELKSRMPESMRVKTKLIPRAQDSPQNSERRSLSTGQLYEEIRFGRPSQGRRREYLYRKQQRYKLQKVTELMMKSSPLSREKTLEDIIEVDS</sequence>
<dbReference type="AlphaFoldDB" id="A0A7S3Z7T9"/>
<proteinExistence type="predicted"/>
<gene>
    <name evidence="1" type="ORF">LGLO00237_LOCUS26308</name>
</gene>
<evidence type="ECO:0000313" key="1">
    <source>
        <dbReference type="EMBL" id="CAE0674534.1"/>
    </source>
</evidence>
<protein>
    <submittedName>
        <fullName evidence="1">Uncharacterized protein</fullName>
    </submittedName>
</protein>
<dbReference type="EMBL" id="HBIV01036899">
    <property type="protein sequence ID" value="CAE0674534.1"/>
    <property type="molecule type" value="Transcribed_RNA"/>
</dbReference>
<organism evidence="1">
    <name type="scientific">Lotharella globosa</name>
    <dbReference type="NCBI Taxonomy" id="91324"/>
    <lineage>
        <taxon>Eukaryota</taxon>
        <taxon>Sar</taxon>
        <taxon>Rhizaria</taxon>
        <taxon>Cercozoa</taxon>
        <taxon>Chlorarachniophyceae</taxon>
        <taxon>Lotharella</taxon>
    </lineage>
</organism>